<dbReference type="EMBL" id="JACEIK010001040">
    <property type="protein sequence ID" value="MCD7465352.1"/>
    <property type="molecule type" value="Genomic_DNA"/>
</dbReference>
<feature type="region of interest" description="Disordered" evidence="1">
    <location>
        <begin position="1"/>
        <end position="91"/>
    </location>
</feature>
<comment type="caution">
    <text evidence="2">The sequence shown here is derived from an EMBL/GenBank/DDBJ whole genome shotgun (WGS) entry which is preliminary data.</text>
</comment>
<feature type="compositionally biased region" description="Basic and acidic residues" evidence="1">
    <location>
        <begin position="125"/>
        <end position="137"/>
    </location>
</feature>
<keyword evidence="3" id="KW-1185">Reference proteome</keyword>
<feature type="compositionally biased region" description="Polar residues" evidence="1">
    <location>
        <begin position="46"/>
        <end position="86"/>
    </location>
</feature>
<proteinExistence type="predicted"/>
<evidence type="ECO:0000313" key="2">
    <source>
        <dbReference type="EMBL" id="MCD7465352.1"/>
    </source>
</evidence>
<name>A0ABS8T1Y6_DATST</name>
<gene>
    <name evidence="2" type="ORF">HAX54_001155</name>
</gene>
<organism evidence="2 3">
    <name type="scientific">Datura stramonium</name>
    <name type="common">Jimsonweed</name>
    <name type="synonym">Common thornapple</name>
    <dbReference type="NCBI Taxonomy" id="4076"/>
    <lineage>
        <taxon>Eukaryota</taxon>
        <taxon>Viridiplantae</taxon>
        <taxon>Streptophyta</taxon>
        <taxon>Embryophyta</taxon>
        <taxon>Tracheophyta</taxon>
        <taxon>Spermatophyta</taxon>
        <taxon>Magnoliopsida</taxon>
        <taxon>eudicotyledons</taxon>
        <taxon>Gunneridae</taxon>
        <taxon>Pentapetalae</taxon>
        <taxon>asterids</taxon>
        <taxon>lamiids</taxon>
        <taxon>Solanales</taxon>
        <taxon>Solanaceae</taxon>
        <taxon>Solanoideae</taxon>
        <taxon>Datureae</taxon>
        <taxon>Datura</taxon>
    </lineage>
</organism>
<feature type="region of interest" description="Disordered" evidence="1">
    <location>
        <begin position="114"/>
        <end position="137"/>
    </location>
</feature>
<dbReference type="Proteomes" id="UP000823775">
    <property type="component" value="Unassembled WGS sequence"/>
</dbReference>
<reference evidence="2 3" key="1">
    <citation type="journal article" date="2021" name="BMC Genomics">
        <title>Datura genome reveals duplications of psychoactive alkaloid biosynthetic genes and high mutation rate following tissue culture.</title>
        <authorList>
            <person name="Rajewski A."/>
            <person name="Carter-House D."/>
            <person name="Stajich J."/>
            <person name="Litt A."/>
        </authorList>
    </citation>
    <scope>NUCLEOTIDE SEQUENCE [LARGE SCALE GENOMIC DNA]</scope>
    <source>
        <strain evidence="2">AR-01</strain>
    </source>
</reference>
<evidence type="ECO:0000313" key="3">
    <source>
        <dbReference type="Proteomes" id="UP000823775"/>
    </source>
</evidence>
<sequence length="137" mass="15164">MYPVMQAMPASFHPDKKGERLVRKETNSPSGSVEKYDVDTDEIEEPQTTRAQTKSQAMVTSATPVEALQSENGDDTQSQKSDSGTNAEKRLESVIVRGRAVDISESTITQMLYGPDYQAPSTTTEFDHHREALGRVK</sequence>
<protein>
    <submittedName>
        <fullName evidence="2">Uncharacterized protein</fullName>
    </submittedName>
</protein>
<feature type="compositionally biased region" description="Basic and acidic residues" evidence="1">
    <location>
        <begin position="13"/>
        <end position="26"/>
    </location>
</feature>
<evidence type="ECO:0000256" key="1">
    <source>
        <dbReference type="SAM" id="MobiDB-lite"/>
    </source>
</evidence>
<accession>A0ABS8T1Y6</accession>